<dbReference type="SUPFAM" id="SSF111369">
    <property type="entry name" value="HlyD-like secretion proteins"/>
    <property type="match status" value="1"/>
</dbReference>
<dbReference type="GO" id="GO:0046677">
    <property type="term" value="P:response to antibiotic"/>
    <property type="evidence" value="ECO:0007669"/>
    <property type="project" value="TreeGrafter"/>
</dbReference>
<evidence type="ECO:0000256" key="1">
    <source>
        <dbReference type="ARBA" id="ARBA00004196"/>
    </source>
</evidence>
<accession>A0A1L7AMT7</accession>
<reference evidence="8 9" key="1">
    <citation type="submission" date="2016-05" db="EMBL/GenBank/DDBJ databases">
        <title>Complete Genome and Methylome Analysis of Psychrotrophic Bacterial Isolates from Antarctic Lake Untersee.</title>
        <authorList>
            <person name="Fomenkov A."/>
            <person name="Akimov V.N."/>
            <person name="Vasilyeva L.V."/>
            <person name="Andersen D."/>
            <person name="Vincze T."/>
            <person name="Roberts R.J."/>
        </authorList>
    </citation>
    <scope>NUCLEOTIDE SEQUENCE [LARGE SCALE GENOMIC DNA]</scope>
    <source>
        <strain evidence="8 9">U14-5</strain>
    </source>
</reference>
<dbReference type="GO" id="GO:0015721">
    <property type="term" value="P:bile acid and bile salt transport"/>
    <property type="evidence" value="ECO:0007669"/>
    <property type="project" value="TreeGrafter"/>
</dbReference>
<dbReference type="Gene3D" id="2.40.30.170">
    <property type="match status" value="1"/>
</dbReference>
<dbReference type="NCBIfam" id="TIGR01730">
    <property type="entry name" value="RND_mfp"/>
    <property type="match status" value="1"/>
</dbReference>
<dbReference type="Gene3D" id="2.40.420.20">
    <property type="match status" value="1"/>
</dbReference>
<feature type="coiled-coil region" evidence="3">
    <location>
        <begin position="98"/>
        <end position="145"/>
    </location>
</feature>
<comment type="similarity">
    <text evidence="2">Belongs to the membrane fusion protein (MFP) (TC 8.A.1) family.</text>
</comment>
<name>A0A1L7AMT7_9PROT</name>
<dbReference type="AlphaFoldDB" id="A0A1L7AMT7"/>
<feature type="domain" description="Multidrug resistance protein MdtA-like barrel-sandwich hybrid" evidence="5">
    <location>
        <begin position="57"/>
        <end position="190"/>
    </location>
</feature>
<dbReference type="GO" id="GO:0030313">
    <property type="term" value="C:cell envelope"/>
    <property type="evidence" value="ECO:0007669"/>
    <property type="project" value="UniProtKB-SubCell"/>
</dbReference>
<keyword evidence="3" id="KW-0175">Coiled coil</keyword>
<dbReference type="Pfam" id="PF25876">
    <property type="entry name" value="HH_MFP_RND"/>
    <property type="match status" value="1"/>
</dbReference>
<dbReference type="Pfam" id="PF25944">
    <property type="entry name" value="Beta-barrel_RND"/>
    <property type="match status" value="1"/>
</dbReference>
<evidence type="ECO:0000259" key="4">
    <source>
        <dbReference type="Pfam" id="PF25876"/>
    </source>
</evidence>
<gene>
    <name evidence="8" type="ORF">RGI145_21915</name>
</gene>
<dbReference type="GO" id="GO:0005886">
    <property type="term" value="C:plasma membrane"/>
    <property type="evidence" value="ECO:0007669"/>
    <property type="project" value="TreeGrafter"/>
</dbReference>
<dbReference type="KEGG" id="rgi:RGI145_21915"/>
<protein>
    <submittedName>
        <fullName evidence="8">Efflux transporter periplasmic adaptor subunit</fullName>
    </submittedName>
</protein>
<proteinExistence type="inferred from homology"/>
<evidence type="ECO:0000256" key="3">
    <source>
        <dbReference type="SAM" id="Coils"/>
    </source>
</evidence>
<comment type="subcellular location">
    <subcellularLocation>
        <location evidence="1">Cell envelope</location>
    </subcellularLocation>
</comment>
<dbReference type="InterPro" id="IPR006143">
    <property type="entry name" value="RND_pump_MFP"/>
</dbReference>
<feature type="domain" description="Multidrug resistance protein MdtA-like alpha-helical hairpin" evidence="4">
    <location>
        <begin position="99"/>
        <end position="167"/>
    </location>
</feature>
<evidence type="ECO:0000259" key="5">
    <source>
        <dbReference type="Pfam" id="PF25917"/>
    </source>
</evidence>
<evidence type="ECO:0000259" key="6">
    <source>
        <dbReference type="Pfam" id="PF25944"/>
    </source>
</evidence>
<dbReference type="PANTHER" id="PTHR30158:SF3">
    <property type="entry name" value="MULTIDRUG EFFLUX PUMP SUBUNIT ACRA-RELATED"/>
    <property type="match status" value="1"/>
</dbReference>
<evidence type="ECO:0000313" key="9">
    <source>
        <dbReference type="Proteomes" id="UP000185494"/>
    </source>
</evidence>
<dbReference type="GO" id="GO:0022857">
    <property type="term" value="F:transmembrane transporter activity"/>
    <property type="evidence" value="ECO:0007669"/>
    <property type="project" value="InterPro"/>
</dbReference>
<dbReference type="EMBL" id="CP015584">
    <property type="protein sequence ID" value="APT60103.1"/>
    <property type="molecule type" value="Genomic_DNA"/>
</dbReference>
<dbReference type="InterPro" id="IPR058626">
    <property type="entry name" value="MdtA-like_b-barrel"/>
</dbReference>
<evidence type="ECO:0000256" key="2">
    <source>
        <dbReference type="ARBA" id="ARBA00009477"/>
    </source>
</evidence>
<feature type="domain" description="Multidrug resistance protein MdtA-like C-terminal permuted SH3" evidence="7">
    <location>
        <begin position="299"/>
        <end position="353"/>
    </location>
</feature>
<dbReference type="Pfam" id="PF25917">
    <property type="entry name" value="BSH_RND"/>
    <property type="match status" value="1"/>
</dbReference>
<dbReference type="PANTHER" id="PTHR30158">
    <property type="entry name" value="ACRA/E-RELATED COMPONENT OF DRUG EFFLUX TRANSPORTER"/>
    <property type="match status" value="1"/>
</dbReference>
<dbReference type="Gene3D" id="2.40.50.100">
    <property type="match status" value="1"/>
</dbReference>
<sequence length="385" mass="41537">MSILSIWLRSLLPVVLIPFVLLTFQAAAQAPAVTVMLVSVEKVLPSADFLGRVEAVNAVDIRSRVEGFVEARHFDEGQVVQQGQVLFQIESAGYEAALVAARASLASAQADLRDAEGRFQRSEQLRRTQAASQAALEEAQAARDRGRANVLSAEAGVRRAELNLDYTTIRAPIPGRIGHTTFAVGSLVAPSSGALARVVQIDPIRVVFSVSDQSILEHRSRSLAGQRGEEFVPRLVLSSGQDYSHQGEIEFLGNEFDPRTGTIPVRVRFPNPDGLLVPGQFVTLALHPASPSVRPVIRLGAVQLDREGRFVLLVGDDGKVELRRIRVGAQIGQNWIVEEGLKGGERVIVQGFQNARPGAVVRVVQAPDTTADPAQGQAPETTPRP</sequence>
<evidence type="ECO:0000259" key="7">
    <source>
        <dbReference type="Pfam" id="PF25967"/>
    </source>
</evidence>
<dbReference type="Proteomes" id="UP000185494">
    <property type="component" value="Chromosome 2"/>
</dbReference>
<dbReference type="STRING" id="257708.RGI145_21915"/>
<dbReference type="Pfam" id="PF25967">
    <property type="entry name" value="RND-MFP_C"/>
    <property type="match status" value="1"/>
</dbReference>
<feature type="domain" description="Multidrug resistance protein MdtA-like beta-barrel" evidence="6">
    <location>
        <begin position="203"/>
        <end position="286"/>
    </location>
</feature>
<organism evidence="8 9">
    <name type="scientific">Roseomonas gilardii</name>
    <dbReference type="NCBI Taxonomy" id="257708"/>
    <lineage>
        <taxon>Bacteria</taxon>
        <taxon>Pseudomonadati</taxon>
        <taxon>Pseudomonadota</taxon>
        <taxon>Alphaproteobacteria</taxon>
        <taxon>Acetobacterales</taxon>
        <taxon>Roseomonadaceae</taxon>
        <taxon>Roseomonas</taxon>
    </lineage>
</organism>
<dbReference type="InterPro" id="IPR058624">
    <property type="entry name" value="MdtA-like_HH"/>
</dbReference>
<dbReference type="InterPro" id="IPR058625">
    <property type="entry name" value="MdtA-like_BSH"/>
</dbReference>
<dbReference type="Gene3D" id="1.10.287.470">
    <property type="entry name" value="Helix hairpin bin"/>
    <property type="match status" value="1"/>
</dbReference>
<evidence type="ECO:0000313" key="8">
    <source>
        <dbReference type="EMBL" id="APT60103.1"/>
    </source>
</evidence>
<dbReference type="InterPro" id="IPR058627">
    <property type="entry name" value="MdtA-like_C"/>
</dbReference>